<evidence type="ECO:0000256" key="5">
    <source>
        <dbReference type="SAM" id="MobiDB-lite"/>
    </source>
</evidence>
<gene>
    <name evidence="7" type="ORF">P175DRAFT_0234338</name>
</gene>
<dbReference type="PROSITE" id="PS50048">
    <property type="entry name" value="ZN2_CY6_FUNGAL_2"/>
    <property type="match status" value="1"/>
</dbReference>
<dbReference type="InterPro" id="IPR036864">
    <property type="entry name" value="Zn2-C6_fun-type_DNA-bd_sf"/>
</dbReference>
<dbReference type="OrthoDB" id="5392779at2759"/>
<evidence type="ECO:0000256" key="3">
    <source>
        <dbReference type="ARBA" id="ARBA00023163"/>
    </source>
</evidence>
<dbReference type="GO" id="GO:0000981">
    <property type="term" value="F:DNA-binding transcription factor activity, RNA polymerase II-specific"/>
    <property type="evidence" value="ECO:0007669"/>
    <property type="project" value="InterPro"/>
</dbReference>
<comment type="caution">
    <text evidence="7">The sequence shown here is derived from an EMBL/GenBank/DDBJ whole genome shotgun (WGS) entry which is preliminary data.</text>
</comment>
<evidence type="ECO:0000313" key="8">
    <source>
        <dbReference type="Proteomes" id="UP000244073"/>
    </source>
</evidence>
<dbReference type="GeneID" id="63809540"/>
<dbReference type="PANTHER" id="PTHR47840:SF1">
    <property type="entry name" value="ZN(II)2CYS6 TRANSCRIPTION FACTOR (EUROFUNG)"/>
    <property type="match status" value="1"/>
</dbReference>
<dbReference type="AlphaFoldDB" id="A0A2T5LX13"/>
<evidence type="ECO:0000256" key="4">
    <source>
        <dbReference type="ARBA" id="ARBA00023242"/>
    </source>
</evidence>
<keyword evidence="3" id="KW-0804">Transcription</keyword>
<feature type="region of interest" description="Disordered" evidence="5">
    <location>
        <begin position="1"/>
        <end position="21"/>
    </location>
</feature>
<dbReference type="EMBL" id="MSFN02000004">
    <property type="protein sequence ID" value="PTU20821.1"/>
    <property type="molecule type" value="Genomic_DNA"/>
</dbReference>
<dbReference type="GO" id="GO:0008270">
    <property type="term" value="F:zinc ion binding"/>
    <property type="evidence" value="ECO:0007669"/>
    <property type="project" value="InterPro"/>
</dbReference>
<proteinExistence type="predicted"/>
<protein>
    <recommendedName>
        <fullName evidence="6">Zn(2)-C6 fungal-type domain-containing protein</fullName>
    </recommendedName>
</protein>
<dbReference type="InterPro" id="IPR001138">
    <property type="entry name" value="Zn2Cys6_DnaBD"/>
</dbReference>
<dbReference type="VEuPathDB" id="FungiDB:P175DRAFT_0234338"/>
<evidence type="ECO:0000256" key="1">
    <source>
        <dbReference type="ARBA" id="ARBA00023015"/>
    </source>
</evidence>
<accession>A0A2T5LX13</accession>
<dbReference type="GO" id="GO:0003677">
    <property type="term" value="F:DNA binding"/>
    <property type="evidence" value="ECO:0007669"/>
    <property type="project" value="UniProtKB-KW"/>
</dbReference>
<feature type="domain" description="Zn(2)-C6 fungal-type" evidence="6">
    <location>
        <begin position="22"/>
        <end position="54"/>
    </location>
</feature>
<reference evidence="7 8" key="1">
    <citation type="journal article" date="2018" name="Proc. Natl. Acad. Sci. U.S.A.">
        <title>Linking secondary metabolites to gene clusters through genome sequencing of six diverse Aspergillus species.</title>
        <authorList>
            <person name="Kaerboelling I."/>
            <person name="Vesth T.C."/>
            <person name="Frisvad J.C."/>
            <person name="Nybo J.L."/>
            <person name="Theobald S."/>
            <person name="Kuo A."/>
            <person name="Bowyer P."/>
            <person name="Matsuda Y."/>
            <person name="Mondo S."/>
            <person name="Lyhne E.K."/>
            <person name="Kogle M.E."/>
            <person name="Clum A."/>
            <person name="Lipzen A."/>
            <person name="Salamov A."/>
            <person name="Ngan C.Y."/>
            <person name="Daum C."/>
            <person name="Chiniquy J."/>
            <person name="Barry K."/>
            <person name="LaButti K."/>
            <person name="Haridas S."/>
            <person name="Simmons B.A."/>
            <person name="Magnuson J.K."/>
            <person name="Mortensen U.H."/>
            <person name="Larsen T.O."/>
            <person name="Grigoriev I.V."/>
            <person name="Baker S.E."/>
            <person name="Andersen M.R."/>
        </authorList>
    </citation>
    <scope>NUCLEOTIDE SEQUENCE [LARGE SCALE GENOMIC DNA]</scope>
    <source>
        <strain evidence="7 8">IBT 24754</strain>
    </source>
</reference>
<name>A0A2T5LX13_9EURO</name>
<evidence type="ECO:0000259" key="6">
    <source>
        <dbReference type="PROSITE" id="PS50048"/>
    </source>
</evidence>
<keyword evidence="4" id="KW-0539">Nucleus</keyword>
<dbReference type="Gene3D" id="4.10.240.10">
    <property type="entry name" value="Zn(2)-C6 fungal-type DNA-binding domain"/>
    <property type="match status" value="1"/>
</dbReference>
<sequence>MLGDSSMPEEPRRKRVRKGTRSCWECKRRKIKCIPSPDVSICAGCRERNTPCVRQEYVDDPAAHSADDSALARRVARVESLLETSSGQYHPGPSWGSESSWIPCCEAKGPPVSLCIAVDWFGGAGRGWASSGRKS</sequence>
<keyword evidence="1" id="KW-0805">Transcription regulation</keyword>
<dbReference type="PROSITE" id="PS00463">
    <property type="entry name" value="ZN2_CY6_FUNGAL_1"/>
    <property type="match status" value="1"/>
</dbReference>
<dbReference type="PANTHER" id="PTHR47840">
    <property type="entry name" value="ZN(II)2CYS6 TRANSCRIPTION FACTOR (EUROFUNG)-RELATED"/>
    <property type="match status" value="1"/>
</dbReference>
<dbReference type="Pfam" id="PF00172">
    <property type="entry name" value="Zn_clus"/>
    <property type="match status" value="1"/>
</dbReference>
<dbReference type="CDD" id="cd00067">
    <property type="entry name" value="GAL4"/>
    <property type="match status" value="1"/>
</dbReference>
<organism evidence="7 8">
    <name type="scientific">Aspergillus ochraceoroseus IBT 24754</name>
    <dbReference type="NCBI Taxonomy" id="1392256"/>
    <lineage>
        <taxon>Eukaryota</taxon>
        <taxon>Fungi</taxon>
        <taxon>Dikarya</taxon>
        <taxon>Ascomycota</taxon>
        <taxon>Pezizomycotina</taxon>
        <taxon>Eurotiomycetes</taxon>
        <taxon>Eurotiomycetidae</taxon>
        <taxon>Eurotiales</taxon>
        <taxon>Aspergillaceae</taxon>
        <taxon>Aspergillus</taxon>
        <taxon>Aspergillus subgen. Nidulantes</taxon>
    </lineage>
</organism>
<evidence type="ECO:0000313" key="7">
    <source>
        <dbReference type="EMBL" id="PTU20821.1"/>
    </source>
</evidence>
<dbReference type="Proteomes" id="UP000244073">
    <property type="component" value="Unassembled WGS sequence"/>
</dbReference>
<dbReference type="SMART" id="SM00066">
    <property type="entry name" value="GAL4"/>
    <property type="match status" value="1"/>
</dbReference>
<keyword evidence="2" id="KW-0238">DNA-binding</keyword>
<evidence type="ECO:0000256" key="2">
    <source>
        <dbReference type="ARBA" id="ARBA00023125"/>
    </source>
</evidence>
<dbReference type="SUPFAM" id="SSF57701">
    <property type="entry name" value="Zn2/Cys6 DNA-binding domain"/>
    <property type="match status" value="1"/>
</dbReference>
<dbReference type="RefSeq" id="XP_040752213.1">
    <property type="nucleotide sequence ID" value="XM_040892658.1"/>
</dbReference>